<keyword evidence="3" id="KW-1185">Reference proteome</keyword>
<dbReference type="InterPro" id="IPR050553">
    <property type="entry name" value="Thioredoxin_ResA/DsbE_sf"/>
</dbReference>
<comment type="caution">
    <text evidence="2">The sequence shown here is derived from an EMBL/GenBank/DDBJ whole genome shotgun (WGS) entry which is preliminary data.</text>
</comment>
<accession>A0ABT4E017</accession>
<feature type="domain" description="Thioredoxin" evidence="1">
    <location>
        <begin position="49"/>
        <end position="188"/>
    </location>
</feature>
<dbReference type="InterPro" id="IPR036249">
    <property type="entry name" value="Thioredoxin-like_sf"/>
</dbReference>
<sequence>MKKSVLVLILGIGLICFGAWQNQMGKAKDTSGRKLASGTGAVLPTETGPQVGKLAPSFSLTSTNGAAYQVGGKQNKPIFINFWASWCDPCQAEAPDLVKLYAKYKDRMEMLSVNVTSYDSEDKAKAFVKEYSLVNPVLLDEKGDVFKLYNGIAFPTNVLVDKNGVIRELFIGLRPPKDLEQAIEKLIGE</sequence>
<proteinExistence type="predicted"/>
<dbReference type="RefSeq" id="WP_087434902.1">
    <property type="nucleotide sequence ID" value="NZ_JAFFHZ010000001.1"/>
</dbReference>
<evidence type="ECO:0000259" key="1">
    <source>
        <dbReference type="PROSITE" id="PS51352"/>
    </source>
</evidence>
<dbReference type="InterPro" id="IPR013740">
    <property type="entry name" value="Redoxin"/>
</dbReference>
<dbReference type="InterPro" id="IPR013766">
    <property type="entry name" value="Thioredoxin_domain"/>
</dbReference>
<dbReference type="Gene3D" id="3.40.30.10">
    <property type="entry name" value="Glutaredoxin"/>
    <property type="match status" value="1"/>
</dbReference>
<name>A0ABT4E017_9BACL</name>
<dbReference type="GeneID" id="77000815"/>
<dbReference type="Proteomes" id="UP001207626">
    <property type="component" value="Unassembled WGS sequence"/>
</dbReference>
<dbReference type="Pfam" id="PF08534">
    <property type="entry name" value="Redoxin"/>
    <property type="match status" value="1"/>
</dbReference>
<gene>
    <name evidence="2" type="ORF">M5X09_25240</name>
</gene>
<organism evidence="2 3">
    <name type="scientific">Paenibacillus apiarius</name>
    <dbReference type="NCBI Taxonomy" id="46240"/>
    <lineage>
        <taxon>Bacteria</taxon>
        <taxon>Bacillati</taxon>
        <taxon>Bacillota</taxon>
        <taxon>Bacilli</taxon>
        <taxon>Bacillales</taxon>
        <taxon>Paenibacillaceae</taxon>
        <taxon>Paenibacillus</taxon>
    </lineage>
</organism>
<dbReference type="SUPFAM" id="SSF52833">
    <property type="entry name" value="Thioredoxin-like"/>
    <property type="match status" value="1"/>
</dbReference>
<dbReference type="EMBL" id="JAMDLW010000056">
    <property type="protein sequence ID" value="MCY9522926.1"/>
    <property type="molecule type" value="Genomic_DNA"/>
</dbReference>
<dbReference type="PROSITE" id="PS51352">
    <property type="entry name" value="THIOREDOXIN_2"/>
    <property type="match status" value="1"/>
</dbReference>
<reference evidence="2 3" key="1">
    <citation type="submission" date="2022-05" db="EMBL/GenBank/DDBJ databases">
        <title>Genome Sequencing of Bee-Associated Microbes.</title>
        <authorList>
            <person name="Dunlap C."/>
        </authorList>
    </citation>
    <scope>NUCLEOTIDE SEQUENCE [LARGE SCALE GENOMIC DNA]</scope>
    <source>
        <strain evidence="2 3">NRRL NRS-1438</strain>
    </source>
</reference>
<evidence type="ECO:0000313" key="3">
    <source>
        <dbReference type="Proteomes" id="UP001207626"/>
    </source>
</evidence>
<dbReference type="PANTHER" id="PTHR42852:SF1">
    <property type="entry name" value="THIOREDOXIN-LIKE PROTEIN YNEN"/>
    <property type="match status" value="1"/>
</dbReference>
<dbReference type="CDD" id="cd02966">
    <property type="entry name" value="TlpA_like_family"/>
    <property type="match status" value="1"/>
</dbReference>
<protein>
    <submittedName>
        <fullName evidence="2">TlpA family protein disulfide reductase</fullName>
    </submittedName>
</protein>
<dbReference type="PANTHER" id="PTHR42852">
    <property type="entry name" value="THIOL:DISULFIDE INTERCHANGE PROTEIN DSBE"/>
    <property type="match status" value="1"/>
</dbReference>
<evidence type="ECO:0000313" key="2">
    <source>
        <dbReference type="EMBL" id="MCY9522926.1"/>
    </source>
</evidence>